<dbReference type="OrthoDB" id="5470322at2"/>
<dbReference type="PATRIC" id="fig|1391653.3.peg.3370"/>
<dbReference type="KEGG" id="vin:AKJ08_3226"/>
<dbReference type="RefSeq" id="WP_050726951.1">
    <property type="nucleotide sequence ID" value="NZ_CP012332.1"/>
</dbReference>
<reference evidence="1 2" key="1">
    <citation type="submission" date="2015-08" db="EMBL/GenBank/DDBJ databases">
        <authorList>
            <person name="Babu N.S."/>
            <person name="Beckwith C.J."/>
            <person name="Beseler K.G."/>
            <person name="Brison A."/>
            <person name="Carone J.V."/>
            <person name="Caskin T.P."/>
            <person name="Diamond M."/>
            <person name="Durham M.E."/>
            <person name="Foxe J.M."/>
            <person name="Go M."/>
            <person name="Henderson B.A."/>
            <person name="Jones I.B."/>
            <person name="McGettigan J.A."/>
            <person name="Micheletti S.J."/>
            <person name="Nasrallah M.E."/>
            <person name="Ortiz D."/>
            <person name="Piller C.R."/>
            <person name="Privatt S.R."/>
            <person name="Schneider S.L."/>
            <person name="Sharp S."/>
            <person name="Smith T.C."/>
            <person name="Stanton J.D."/>
            <person name="Ullery H.E."/>
            <person name="Wilson R.J."/>
            <person name="Serrano M.G."/>
            <person name="Buck G."/>
            <person name="Lee V."/>
            <person name="Wang Y."/>
            <person name="Carvalho R."/>
            <person name="Voegtly L."/>
            <person name="Shi R."/>
            <person name="Duckworth R."/>
            <person name="Johnson A."/>
            <person name="Loviza R."/>
            <person name="Walstead R."/>
            <person name="Shah Z."/>
            <person name="Kiflezghi M."/>
            <person name="Wade K."/>
            <person name="Ball S.L."/>
            <person name="Bradley K.W."/>
            <person name="Asai D.J."/>
            <person name="Bowman C.A."/>
            <person name="Russell D.A."/>
            <person name="Pope W.H."/>
            <person name="Jacobs-Sera D."/>
            <person name="Hendrix R.W."/>
            <person name="Hatfull G.F."/>
        </authorList>
    </citation>
    <scope>NUCLEOTIDE SEQUENCE [LARGE SCALE GENOMIC DNA]</scope>
    <source>
        <strain evidence="1 2">DSM 27710</strain>
    </source>
</reference>
<name>A0A0K1PIA1_9BACT</name>
<dbReference type="EMBL" id="CP012332">
    <property type="protein sequence ID" value="AKU92839.1"/>
    <property type="molecule type" value="Genomic_DNA"/>
</dbReference>
<gene>
    <name evidence="1" type="ORF">AKJ08_3226</name>
</gene>
<dbReference type="STRING" id="1391653.AKJ08_3226"/>
<evidence type="ECO:0000313" key="2">
    <source>
        <dbReference type="Proteomes" id="UP000055590"/>
    </source>
</evidence>
<dbReference type="AlphaFoldDB" id="A0A0K1PIA1"/>
<sequence>MALPFHLCQPGGGASCGACCGLYNFRDHSRGALTRALRRRTETIRALPKEAEAYRNAARSLRRWDKDPFFDPVRLCPLLGFLDDEEKRVGCMAHPLVTGGVDLRDCGAYDSKTCSSFECPSFLWLNAPQARLVRAACPDWYLYGLVITDVELVRGSVKLLEAELGGPADLDAIVASPSALEAARELLRLKETALGRPADAPVFGRFARDDMGEPIPRAIEYEALGASAAPEDDVVLCLGYAPPTHRELESARALVREKILALAGAVRLA</sequence>
<accession>A0A0K1PIA1</accession>
<proteinExistence type="predicted"/>
<dbReference type="Proteomes" id="UP000055590">
    <property type="component" value="Chromosome"/>
</dbReference>
<evidence type="ECO:0000313" key="1">
    <source>
        <dbReference type="EMBL" id="AKU92839.1"/>
    </source>
</evidence>
<keyword evidence="2" id="KW-1185">Reference proteome</keyword>
<organism evidence="1 2">
    <name type="scientific">Vulgatibacter incomptus</name>
    <dbReference type="NCBI Taxonomy" id="1391653"/>
    <lineage>
        <taxon>Bacteria</taxon>
        <taxon>Pseudomonadati</taxon>
        <taxon>Myxococcota</taxon>
        <taxon>Myxococcia</taxon>
        <taxon>Myxococcales</taxon>
        <taxon>Cystobacterineae</taxon>
        <taxon>Vulgatibacteraceae</taxon>
        <taxon>Vulgatibacter</taxon>
    </lineage>
</organism>
<protein>
    <submittedName>
        <fullName evidence="1">Uncharacterized protein</fullName>
    </submittedName>
</protein>